<evidence type="ECO:0000256" key="2">
    <source>
        <dbReference type="ARBA" id="ARBA00012959"/>
    </source>
</evidence>
<gene>
    <name evidence="10" type="ORF">O6P43_025089</name>
</gene>
<dbReference type="GO" id="GO:0005524">
    <property type="term" value="F:ATP binding"/>
    <property type="evidence" value="ECO:0007669"/>
    <property type="project" value="UniProtKB-KW"/>
</dbReference>
<dbReference type="GO" id="GO:0005777">
    <property type="term" value="C:peroxisome"/>
    <property type="evidence" value="ECO:0007669"/>
    <property type="project" value="TreeGrafter"/>
</dbReference>
<keyword evidence="7" id="KW-1133">Transmembrane helix</keyword>
<proteinExistence type="inferred from homology"/>
<dbReference type="Gene3D" id="3.40.50.12780">
    <property type="entry name" value="N-terminal domain of ligase-like"/>
    <property type="match status" value="1"/>
</dbReference>
<dbReference type="GO" id="GO:0016207">
    <property type="term" value="F:4-coumarate-CoA ligase activity"/>
    <property type="evidence" value="ECO:0007669"/>
    <property type="project" value="UniProtKB-EC"/>
</dbReference>
<keyword evidence="11" id="KW-1185">Reference proteome</keyword>
<feature type="domain" description="AMP-binding enzyme C-terminal" evidence="9">
    <location>
        <begin position="471"/>
        <end position="545"/>
    </location>
</feature>
<comment type="similarity">
    <text evidence="1">Belongs to the ATP-dependent AMP-binding enzyme family.</text>
</comment>
<dbReference type="FunFam" id="3.30.300.30:FF:000007">
    <property type="entry name" value="4-coumarate--CoA ligase 2"/>
    <property type="match status" value="1"/>
</dbReference>
<keyword evidence="7" id="KW-0812">Transmembrane</keyword>
<keyword evidence="4" id="KW-0547">Nucleotide-binding</keyword>
<dbReference type="PANTHER" id="PTHR24096:SF149">
    <property type="entry name" value="AMP-BINDING DOMAIN-CONTAINING PROTEIN-RELATED"/>
    <property type="match status" value="1"/>
</dbReference>
<feature type="transmembrane region" description="Helical" evidence="7">
    <location>
        <begin position="124"/>
        <end position="146"/>
    </location>
</feature>
<protein>
    <recommendedName>
        <fullName evidence="2">4-coumarate--CoA ligase</fullName>
        <ecNumber evidence="2">6.2.1.12</ecNumber>
    </recommendedName>
</protein>
<dbReference type="CDD" id="cd05904">
    <property type="entry name" value="4CL"/>
    <property type="match status" value="1"/>
</dbReference>
<evidence type="ECO:0000256" key="5">
    <source>
        <dbReference type="ARBA" id="ARBA00022840"/>
    </source>
</evidence>
<dbReference type="InterPro" id="IPR000873">
    <property type="entry name" value="AMP-dep_synth/lig_dom"/>
</dbReference>
<dbReference type="InterPro" id="IPR025110">
    <property type="entry name" value="AMP-bd_C"/>
</dbReference>
<reference evidence="10" key="1">
    <citation type="journal article" date="2023" name="Science">
        <title>Elucidation of the pathway for biosynthesis of saponin adjuvants from the soapbark tree.</title>
        <authorList>
            <person name="Reed J."/>
            <person name="Orme A."/>
            <person name="El-Demerdash A."/>
            <person name="Owen C."/>
            <person name="Martin L.B.B."/>
            <person name="Misra R.C."/>
            <person name="Kikuchi S."/>
            <person name="Rejzek M."/>
            <person name="Martin A.C."/>
            <person name="Harkess A."/>
            <person name="Leebens-Mack J."/>
            <person name="Louveau T."/>
            <person name="Stephenson M.J."/>
            <person name="Osbourn A."/>
        </authorList>
    </citation>
    <scope>NUCLEOTIDE SEQUENCE</scope>
    <source>
        <strain evidence="10">S10</strain>
    </source>
</reference>
<dbReference type="KEGG" id="qsa:O6P43_025089"/>
<evidence type="ECO:0000259" key="9">
    <source>
        <dbReference type="Pfam" id="PF13193"/>
    </source>
</evidence>
<comment type="catalytic activity">
    <reaction evidence="6">
        <text>(E)-4-coumarate + ATP + CoA = (E)-4-coumaroyl-CoA + AMP + diphosphate</text>
        <dbReference type="Rhea" id="RHEA:19641"/>
        <dbReference type="ChEBI" id="CHEBI:12876"/>
        <dbReference type="ChEBI" id="CHEBI:30616"/>
        <dbReference type="ChEBI" id="CHEBI:33019"/>
        <dbReference type="ChEBI" id="CHEBI:57287"/>
        <dbReference type="ChEBI" id="CHEBI:85008"/>
        <dbReference type="ChEBI" id="CHEBI:456215"/>
        <dbReference type="EC" id="6.2.1.12"/>
    </reaction>
    <physiologicalReaction direction="left-to-right" evidence="6">
        <dbReference type="Rhea" id="RHEA:19642"/>
    </physiologicalReaction>
</comment>
<dbReference type="AlphaFoldDB" id="A0AAD7L8K3"/>
<keyword evidence="7" id="KW-0472">Membrane</keyword>
<evidence type="ECO:0000313" key="10">
    <source>
        <dbReference type="EMBL" id="KAJ7953377.1"/>
    </source>
</evidence>
<dbReference type="Gene3D" id="3.30.300.30">
    <property type="match status" value="1"/>
</dbReference>
<sequence>MTATASLRYQSIYQFPESNATDNQKQKSMCTIHPVANPDWYSPETGIYSSKHKPIDLPSDHFLDVVSFIFSHKHNGVSALIDSSTGSSISYQELFPLVKSMASGLHKMGVSQNDVVLLLLPNSIYFPVVFLSVLYFGAIVTTMNPLSSISEIKKQTTDCSVSLAFTVSENAKKLEALGIPVIEVPENVNFGIPKSKPVIHQEDTAAILYSSGTTGSSKGVVLTHKNFICMIELFVKFEASQYKRPSWKNVYLAVLPMFHVYGLSLFVTGLLSLGSNIIVMRKFGTNEMVQAIEKYKVTHFHLVPPMLTALTKRAKGVNGCSLQSLKQISCGAAPLSRKTIEDFVQTLPQVDFIQGYGMTESAVATRGFNTEKFRNYSSMGLLAPNMQCKVVDCETGSSLPPGCIGELWLRGPAIMKGYLNNKEATMSTIDIDGWLHTGDLVYFDQDGYLYMSDRLKDVIKYKGFQIAPADLEAVLICHPDIVDAAVTGALDEEAGEIPVAFVVREDGSVLSDKDVINYVASKVAPCKKVRKVVFTGSIPRSAAGKILRRQLRNSLNSRL</sequence>
<dbReference type="EMBL" id="JARAOO010000010">
    <property type="protein sequence ID" value="KAJ7953377.1"/>
    <property type="molecule type" value="Genomic_DNA"/>
</dbReference>
<keyword evidence="3 10" id="KW-0436">Ligase</keyword>
<feature type="transmembrane region" description="Helical" evidence="7">
    <location>
        <begin position="250"/>
        <end position="273"/>
    </location>
</feature>
<dbReference type="InterPro" id="IPR042099">
    <property type="entry name" value="ANL_N_sf"/>
</dbReference>
<dbReference type="SUPFAM" id="SSF56801">
    <property type="entry name" value="Acetyl-CoA synthetase-like"/>
    <property type="match status" value="1"/>
</dbReference>
<evidence type="ECO:0000256" key="3">
    <source>
        <dbReference type="ARBA" id="ARBA00022598"/>
    </source>
</evidence>
<name>A0AAD7L8K3_QUISA</name>
<dbReference type="FunFam" id="3.40.50.12780:FF:000003">
    <property type="entry name" value="Long-chain-fatty-acid--CoA ligase FadD"/>
    <property type="match status" value="1"/>
</dbReference>
<comment type="caution">
    <text evidence="10">The sequence shown here is derived from an EMBL/GenBank/DDBJ whole genome shotgun (WGS) entry which is preliminary data.</text>
</comment>
<dbReference type="PANTHER" id="PTHR24096">
    <property type="entry name" value="LONG-CHAIN-FATTY-ACID--COA LIGASE"/>
    <property type="match status" value="1"/>
</dbReference>
<evidence type="ECO:0000256" key="6">
    <source>
        <dbReference type="ARBA" id="ARBA00034252"/>
    </source>
</evidence>
<dbReference type="GO" id="GO:0006744">
    <property type="term" value="P:ubiquinone biosynthetic process"/>
    <property type="evidence" value="ECO:0007669"/>
    <property type="project" value="TreeGrafter"/>
</dbReference>
<evidence type="ECO:0000256" key="7">
    <source>
        <dbReference type="SAM" id="Phobius"/>
    </source>
</evidence>
<dbReference type="Pfam" id="PF00501">
    <property type="entry name" value="AMP-binding"/>
    <property type="match status" value="1"/>
</dbReference>
<dbReference type="InterPro" id="IPR045851">
    <property type="entry name" value="AMP-bd_C_sf"/>
</dbReference>
<evidence type="ECO:0000259" key="8">
    <source>
        <dbReference type="Pfam" id="PF00501"/>
    </source>
</evidence>
<dbReference type="InterPro" id="IPR020845">
    <property type="entry name" value="AMP-binding_CS"/>
</dbReference>
<evidence type="ECO:0000256" key="1">
    <source>
        <dbReference type="ARBA" id="ARBA00006432"/>
    </source>
</evidence>
<organism evidence="10 11">
    <name type="scientific">Quillaja saponaria</name>
    <name type="common">Soap bark tree</name>
    <dbReference type="NCBI Taxonomy" id="32244"/>
    <lineage>
        <taxon>Eukaryota</taxon>
        <taxon>Viridiplantae</taxon>
        <taxon>Streptophyta</taxon>
        <taxon>Embryophyta</taxon>
        <taxon>Tracheophyta</taxon>
        <taxon>Spermatophyta</taxon>
        <taxon>Magnoliopsida</taxon>
        <taxon>eudicotyledons</taxon>
        <taxon>Gunneridae</taxon>
        <taxon>Pentapetalae</taxon>
        <taxon>rosids</taxon>
        <taxon>fabids</taxon>
        <taxon>Fabales</taxon>
        <taxon>Quillajaceae</taxon>
        <taxon>Quillaja</taxon>
    </lineage>
</organism>
<dbReference type="Pfam" id="PF13193">
    <property type="entry name" value="AMP-binding_C"/>
    <property type="match status" value="1"/>
</dbReference>
<keyword evidence="5" id="KW-0067">ATP-binding</keyword>
<evidence type="ECO:0000256" key="4">
    <source>
        <dbReference type="ARBA" id="ARBA00022741"/>
    </source>
</evidence>
<dbReference type="Proteomes" id="UP001163823">
    <property type="component" value="Chromosome 10"/>
</dbReference>
<dbReference type="PROSITE" id="PS00455">
    <property type="entry name" value="AMP_BINDING"/>
    <property type="match status" value="1"/>
</dbReference>
<accession>A0AAD7L8K3</accession>
<feature type="domain" description="AMP-dependent synthetase/ligase" evidence="8">
    <location>
        <begin position="74"/>
        <end position="419"/>
    </location>
</feature>
<dbReference type="EC" id="6.2.1.12" evidence="2"/>
<evidence type="ECO:0000313" key="11">
    <source>
        <dbReference type="Proteomes" id="UP001163823"/>
    </source>
</evidence>